<organism evidence="3 4">
    <name type="scientific">Photobacterium kishitanii</name>
    <dbReference type="NCBI Taxonomy" id="318456"/>
    <lineage>
        <taxon>Bacteria</taxon>
        <taxon>Pseudomonadati</taxon>
        <taxon>Pseudomonadota</taxon>
        <taxon>Gammaproteobacteria</taxon>
        <taxon>Vibrionales</taxon>
        <taxon>Vibrionaceae</taxon>
        <taxon>Photobacterium</taxon>
    </lineage>
</organism>
<dbReference type="RefSeq" id="WP_107288533.1">
    <property type="nucleotide sequence ID" value="NZ_PYNF01000001.1"/>
</dbReference>
<sequence length="277" mass="32034">MVTICINYQKLKLHIVIFLLLASISFDVFINPLSLSNYNFWNEVLRGYYYCVILLVFLLFIFWKKGLRFCEVVGTFNRKNLPFALEVVFFNIIVSYSTIYIIFYPLSFAYPNYIYEWLSSGPIIFYTYEGGYPLLPNFLMAILMVIFVPIIEELVFRGILINRLSVTFKTKTAVIISSILFGVLHTDPLSATLFGVVMAMIYIQTQKLIILIICHCLNNLTAYVFIIVESMTDDTPTSDAIVAFQASWRIGLFSIITLMILSLIYLKRGRLYNKLYA</sequence>
<feature type="domain" description="CAAX prenyl protease 2/Lysostaphin resistance protein A-like" evidence="2">
    <location>
        <begin position="137"/>
        <end position="220"/>
    </location>
</feature>
<gene>
    <name evidence="3" type="ORF">C9J27_01990</name>
</gene>
<dbReference type="PANTHER" id="PTHR43592:SF15">
    <property type="entry name" value="CAAX AMINO TERMINAL PROTEASE FAMILY PROTEIN"/>
    <property type="match status" value="1"/>
</dbReference>
<evidence type="ECO:0000256" key="1">
    <source>
        <dbReference type="SAM" id="Phobius"/>
    </source>
</evidence>
<proteinExistence type="predicted"/>
<comment type="caution">
    <text evidence="3">The sequence shown here is derived from an EMBL/GenBank/DDBJ whole genome shotgun (WGS) entry which is preliminary data.</text>
</comment>
<feature type="transmembrane region" description="Helical" evidence="1">
    <location>
        <begin position="248"/>
        <end position="266"/>
    </location>
</feature>
<dbReference type="Proteomes" id="UP000241426">
    <property type="component" value="Unassembled WGS sequence"/>
</dbReference>
<evidence type="ECO:0000313" key="4">
    <source>
        <dbReference type="Proteomes" id="UP000241426"/>
    </source>
</evidence>
<dbReference type="GO" id="GO:0080120">
    <property type="term" value="P:CAAX-box protein maturation"/>
    <property type="evidence" value="ECO:0007669"/>
    <property type="project" value="UniProtKB-ARBA"/>
</dbReference>
<keyword evidence="1" id="KW-0812">Transmembrane</keyword>
<dbReference type="GO" id="GO:0004175">
    <property type="term" value="F:endopeptidase activity"/>
    <property type="evidence" value="ECO:0007669"/>
    <property type="project" value="UniProtKB-ARBA"/>
</dbReference>
<accession>A0A2T3KP76</accession>
<keyword evidence="1" id="KW-0472">Membrane</keyword>
<dbReference type="PANTHER" id="PTHR43592">
    <property type="entry name" value="CAAX AMINO TERMINAL PROTEASE"/>
    <property type="match status" value="1"/>
</dbReference>
<name>A0A2T3KP76_9GAMM</name>
<evidence type="ECO:0000259" key="2">
    <source>
        <dbReference type="Pfam" id="PF02517"/>
    </source>
</evidence>
<dbReference type="EMBL" id="PYNF01000001">
    <property type="protein sequence ID" value="PSV01858.1"/>
    <property type="molecule type" value="Genomic_DNA"/>
</dbReference>
<dbReference type="InterPro" id="IPR003675">
    <property type="entry name" value="Rce1/LyrA-like_dom"/>
</dbReference>
<feature type="transmembrane region" description="Helical" evidence="1">
    <location>
        <begin position="83"/>
        <end position="103"/>
    </location>
</feature>
<protein>
    <recommendedName>
        <fullName evidence="2">CAAX prenyl protease 2/Lysostaphin resistance protein A-like domain-containing protein</fullName>
    </recommendedName>
</protein>
<reference evidence="3 4" key="1">
    <citation type="submission" date="2018-01" db="EMBL/GenBank/DDBJ databases">
        <title>Whole genome sequencing of Histamine producing bacteria.</title>
        <authorList>
            <person name="Butler K."/>
        </authorList>
    </citation>
    <scope>NUCLEOTIDE SEQUENCE [LARGE SCALE GENOMIC DNA]</scope>
    <source>
        <strain evidence="3 4">FS-7.2</strain>
    </source>
</reference>
<evidence type="ECO:0000313" key="3">
    <source>
        <dbReference type="EMBL" id="PSV01858.1"/>
    </source>
</evidence>
<keyword evidence="1" id="KW-1133">Transmembrane helix</keyword>
<dbReference type="Pfam" id="PF02517">
    <property type="entry name" value="Rce1-like"/>
    <property type="match status" value="1"/>
</dbReference>
<feature type="transmembrane region" description="Helical" evidence="1">
    <location>
        <begin position="12"/>
        <end position="35"/>
    </location>
</feature>
<feature type="transmembrane region" description="Helical" evidence="1">
    <location>
        <begin position="138"/>
        <end position="161"/>
    </location>
</feature>
<dbReference type="AlphaFoldDB" id="A0A2T3KP76"/>
<feature type="transmembrane region" description="Helical" evidence="1">
    <location>
        <begin position="208"/>
        <end position="228"/>
    </location>
</feature>
<feature type="transmembrane region" description="Helical" evidence="1">
    <location>
        <begin position="47"/>
        <end position="63"/>
    </location>
</feature>